<gene>
    <name evidence="1" type="ORF">GALMADRAFT_77519</name>
</gene>
<proteinExistence type="predicted"/>
<name>A0A067SNK6_GALM3</name>
<keyword evidence="2" id="KW-1185">Reference proteome</keyword>
<organism evidence="1 2">
    <name type="scientific">Galerina marginata (strain CBS 339.88)</name>
    <dbReference type="NCBI Taxonomy" id="685588"/>
    <lineage>
        <taxon>Eukaryota</taxon>
        <taxon>Fungi</taxon>
        <taxon>Dikarya</taxon>
        <taxon>Basidiomycota</taxon>
        <taxon>Agaricomycotina</taxon>
        <taxon>Agaricomycetes</taxon>
        <taxon>Agaricomycetidae</taxon>
        <taxon>Agaricales</taxon>
        <taxon>Agaricineae</taxon>
        <taxon>Strophariaceae</taxon>
        <taxon>Galerina</taxon>
    </lineage>
</organism>
<dbReference type="EMBL" id="KL142403">
    <property type="protein sequence ID" value="KDR69294.1"/>
    <property type="molecule type" value="Genomic_DNA"/>
</dbReference>
<feature type="non-terminal residue" evidence="1">
    <location>
        <position position="1"/>
    </location>
</feature>
<dbReference type="HOGENOM" id="CLU_877304_0_0_1"/>
<sequence>LPLGHGYPLWDPVGELESQRLKQGLMIGDVGLITAKGQFRYYFNIFLPVSDPNQLQCPPDLEPLSPPLDASEIVTNPTYFPPGTALASKGVEVTRTSESPLDLSFNVKARDCGIIVLPNGASREDLVSTSRFHQYVNKHALSWYQFINEMLSGNPHPNGCLYLLTGTDKTSEWGLACSPEYASWAGDDMSIRYETAKGRPWHDVDKIASRASRSTDGIPMCAVFVRGMRIALNPRAWSKHILKNRPPREFPLYNLLNTPTVGIRARIQTRIERWKHFPKHYQSVNTEVRLLRFCLVLKMKLFPDPFSSTGRYCRAPP</sequence>
<evidence type="ECO:0000313" key="2">
    <source>
        <dbReference type="Proteomes" id="UP000027222"/>
    </source>
</evidence>
<reference evidence="2" key="1">
    <citation type="journal article" date="2014" name="Proc. Natl. Acad. Sci. U.S.A.">
        <title>Extensive sampling of basidiomycete genomes demonstrates inadequacy of the white-rot/brown-rot paradigm for wood decay fungi.</title>
        <authorList>
            <person name="Riley R."/>
            <person name="Salamov A.A."/>
            <person name="Brown D.W."/>
            <person name="Nagy L.G."/>
            <person name="Floudas D."/>
            <person name="Held B.W."/>
            <person name="Levasseur A."/>
            <person name="Lombard V."/>
            <person name="Morin E."/>
            <person name="Otillar R."/>
            <person name="Lindquist E.A."/>
            <person name="Sun H."/>
            <person name="LaButti K.M."/>
            <person name="Schmutz J."/>
            <person name="Jabbour D."/>
            <person name="Luo H."/>
            <person name="Baker S.E."/>
            <person name="Pisabarro A.G."/>
            <person name="Walton J.D."/>
            <person name="Blanchette R.A."/>
            <person name="Henrissat B."/>
            <person name="Martin F."/>
            <person name="Cullen D."/>
            <person name="Hibbett D.S."/>
            <person name="Grigoriev I.V."/>
        </authorList>
    </citation>
    <scope>NUCLEOTIDE SEQUENCE [LARGE SCALE GENOMIC DNA]</scope>
    <source>
        <strain evidence="2">CBS 339.88</strain>
    </source>
</reference>
<protein>
    <submittedName>
        <fullName evidence="1">Uncharacterized protein</fullName>
    </submittedName>
</protein>
<accession>A0A067SNK6</accession>
<dbReference type="Proteomes" id="UP000027222">
    <property type="component" value="Unassembled WGS sequence"/>
</dbReference>
<evidence type="ECO:0000313" key="1">
    <source>
        <dbReference type="EMBL" id="KDR69294.1"/>
    </source>
</evidence>
<dbReference type="OrthoDB" id="3222453at2759"/>
<dbReference type="AlphaFoldDB" id="A0A067SNK6"/>